<sequence length="237" mass="26722">MKVLPEGKAMHDILRQTIYSLNDRKEKLERLSSKAAGLNDDPSFLAIESREYLPTKKLTVQQAVALSVGINPKHEFSALTYDERDVIQYATGDAQARLIEFFERCQLIRDHLHERSIPVLEVSQNYLFHKVMLDDVSSWVETIVEQKPEVGIAKSAEKSPSKMSAAELSQAYGITVYIAENILFILNEAENLNIDLKTSFTRGIRAKLKDKVVNLSDDAFNRAWKAGQSSGLIAKPR</sequence>
<keyword evidence="2" id="KW-1185">Reference proteome</keyword>
<organism evidence="1 2">
    <name type="scientific">Candidatus Methylospira mobilis</name>
    <dbReference type="NCBI Taxonomy" id="1808979"/>
    <lineage>
        <taxon>Bacteria</taxon>
        <taxon>Pseudomonadati</taxon>
        <taxon>Pseudomonadota</taxon>
        <taxon>Gammaproteobacteria</taxon>
        <taxon>Methylococcales</taxon>
        <taxon>Methylococcaceae</taxon>
        <taxon>Candidatus Methylospira</taxon>
    </lineage>
</organism>
<proteinExistence type="predicted"/>
<protein>
    <submittedName>
        <fullName evidence="1">Uncharacterized protein</fullName>
    </submittedName>
</protein>
<dbReference type="Proteomes" id="UP000325755">
    <property type="component" value="Chromosome"/>
</dbReference>
<accession>A0A5Q0BSJ0</accession>
<dbReference type="KEGG" id="mmob:F6R98_20105"/>
<gene>
    <name evidence="1" type="ORF">F6R98_20105</name>
</gene>
<evidence type="ECO:0000313" key="1">
    <source>
        <dbReference type="EMBL" id="QFY44646.1"/>
    </source>
</evidence>
<dbReference type="AlphaFoldDB" id="A0A5Q0BSJ0"/>
<dbReference type="InParanoid" id="A0A5Q0BSJ0"/>
<evidence type="ECO:0000313" key="2">
    <source>
        <dbReference type="Proteomes" id="UP000325755"/>
    </source>
</evidence>
<name>A0A5Q0BSJ0_9GAMM</name>
<reference evidence="1 2" key="1">
    <citation type="submission" date="2019-09" db="EMBL/GenBank/DDBJ databases">
        <title>Ecophysiology of the spiral-shaped methanotroph Methylospira mobilis as revealed by the complete genome sequence.</title>
        <authorList>
            <person name="Oshkin I.Y."/>
            <person name="Dedysh S.N."/>
            <person name="Miroshnikov K."/>
            <person name="Danilova O.V."/>
            <person name="Hakobyan A."/>
            <person name="Liesack W."/>
        </authorList>
    </citation>
    <scope>NUCLEOTIDE SEQUENCE [LARGE SCALE GENOMIC DNA]</scope>
    <source>
        <strain evidence="1 2">Shm1</strain>
    </source>
</reference>
<dbReference type="EMBL" id="CP044205">
    <property type="protein sequence ID" value="QFY44646.1"/>
    <property type="molecule type" value="Genomic_DNA"/>
</dbReference>